<reference evidence="3 4" key="1">
    <citation type="journal article" date="2011" name="J. Bacteriol.">
        <title>Complete genome sequence of Polymorphum gilvum SL003B-26A1T, a crude oil-degrading bacterium from oil-polluted saline soil.</title>
        <authorList>
            <person name="Li S.G."/>
            <person name="Tang Y.Q."/>
            <person name="Nie Y."/>
            <person name="Cai M."/>
            <person name="Wu X.L."/>
        </authorList>
    </citation>
    <scope>NUCLEOTIDE SEQUENCE [LARGE SCALE GENOMIC DNA]</scope>
    <source>
        <strain evidence="4">LMG 25793 / CGMCC 1.9160 / SL003B-26A1</strain>
    </source>
</reference>
<dbReference type="KEGG" id="pgv:SL003B_2268"/>
<accession>F2IZW7</accession>
<sequence length="299" mass="30609">MTCTLLFSALDRVRRKAAVVALSALLAGAPAALAESADLSEAGRIVALGGSLTEIVYALGEQDRLVARDSTSTYPPEAVSLPDAGYFRALSPEGVLSVGPDAILSLEGSGPPETIGLLRQAGLPIVFVPEAFTAEGILAKVRAVGAALGVVDKAEALAAALEADLTATAEAVRGHPERPRVLFVLSMNGGRVLASGSGTAADGMIALAGAVNAVTGFEGYKQLTDEAITEARPDVILMMDRGGEHDASVDQLFAHPAIALTPAGQNRRVVRMDGLYLLGFGPRTAAAARDLARALASDS</sequence>
<dbReference type="CDD" id="cd01149">
    <property type="entry name" value="HutB"/>
    <property type="match status" value="1"/>
</dbReference>
<keyword evidence="1" id="KW-0732">Signal</keyword>
<dbReference type="Pfam" id="PF01497">
    <property type="entry name" value="Peripla_BP_2"/>
    <property type="match status" value="1"/>
</dbReference>
<dbReference type="EMBL" id="CP002568">
    <property type="protein sequence ID" value="ADZ70693.1"/>
    <property type="molecule type" value="Genomic_DNA"/>
</dbReference>
<feature type="domain" description="Fe/B12 periplasmic-binding" evidence="2">
    <location>
        <begin position="44"/>
        <end position="299"/>
    </location>
</feature>
<proteinExistence type="predicted"/>
<keyword evidence="4" id="KW-1185">Reference proteome</keyword>
<evidence type="ECO:0000259" key="2">
    <source>
        <dbReference type="PROSITE" id="PS50983"/>
    </source>
</evidence>
<dbReference type="SUPFAM" id="SSF53807">
    <property type="entry name" value="Helical backbone' metal receptor"/>
    <property type="match status" value="1"/>
</dbReference>
<dbReference type="AlphaFoldDB" id="F2IZW7"/>
<feature type="signal peptide" evidence="1">
    <location>
        <begin position="1"/>
        <end position="34"/>
    </location>
</feature>
<dbReference type="PROSITE" id="PS50983">
    <property type="entry name" value="FE_B12_PBP"/>
    <property type="match status" value="1"/>
</dbReference>
<gene>
    <name evidence="3" type="primary">hmuT</name>
    <name evidence="3" type="ordered locus">SL003B_2268</name>
</gene>
<dbReference type="PANTHER" id="PTHR30535:SF4">
    <property type="entry name" value="HEMIN-BINDING PERIPLASMIC PROTEIN HMUT"/>
    <property type="match status" value="1"/>
</dbReference>
<dbReference type="Gene3D" id="3.40.50.1980">
    <property type="entry name" value="Nitrogenase molybdenum iron protein domain"/>
    <property type="match status" value="2"/>
</dbReference>
<dbReference type="HOGENOM" id="CLU_038034_6_0_5"/>
<dbReference type="eggNOG" id="COG4558">
    <property type="taxonomic scope" value="Bacteria"/>
</dbReference>
<evidence type="ECO:0000256" key="1">
    <source>
        <dbReference type="SAM" id="SignalP"/>
    </source>
</evidence>
<dbReference type="InterPro" id="IPR050902">
    <property type="entry name" value="ABC_Transporter_SBP"/>
</dbReference>
<dbReference type="PATRIC" id="fig|991905.3.peg.2323"/>
<protein>
    <submittedName>
        <fullName evidence="3">Hemin ABC transporter, periplasmic hemin-binding protein</fullName>
    </submittedName>
</protein>
<dbReference type="RefSeq" id="WP_013653011.1">
    <property type="nucleotide sequence ID" value="NC_015259.1"/>
</dbReference>
<dbReference type="InterPro" id="IPR002491">
    <property type="entry name" value="ABC_transptr_periplasmic_BD"/>
</dbReference>
<dbReference type="OrthoDB" id="9797736at2"/>
<feature type="chain" id="PRO_5003278608" evidence="1">
    <location>
        <begin position="35"/>
        <end position="299"/>
    </location>
</feature>
<name>F2IZW7_POLGS</name>
<evidence type="ECO:0000313" key="4">
    <source>
        <dbReference type="Proteomes" id="UP000008130"/>
    </source>
</evidence>
<evidence type="ECO:0000313" key="3">
    <source>
        <dbReference type="EMBL" id="ADZ70693.1"/>
    </source>
</evidence>
<dbReference type="PANTHER" id="PTHR30535">
    <property type="entry name" value="VITAMIN B12-BINDING PROTEIN"/>
    <property type="match status" value="1"/>
</dbReference>
<dbReference type="STRING" id="991905.SL003B_2268"/>
<dbReference type="Proteomes" id="UP000008130">
    <property type="component" value="Chromosome"/>
</dbReference>
<organism evidence="3 4">
    <name type="scientific">Polymorphum gilvum (strain LMG 25793 / CGMCC 1.9160 / SL003B-26A1)</name>
    <dbReference type="NCBI Taxonomy" id="991905"/>
    <lineage>
        <taxon>Bacteria</taxon>
        <taxon>Pseudomonadati</taxon>
        <taxon>Pseudomonadota</taxon>
        <taxon>Alphaproteobacteria</taxon>
        <taxon>Rhodobacterales</taxon>
        <taxon>Paracoccaceae</taxon>
        <taxon>Polymorphum</taxon>
    </lineage>
</organism>